<accession>A0A965ZFP8</accession>
<dbReference type="SUPFAM" id="SSF46785">
    <property type="entry name" value="Winged helix' DNA-binding domain"/>
    <property type="match status" value="1"/>
</dbReference>
<gene>
    <name evidence="1" type="ORF">GSY63_06215</name>
</gene>
<dbReference type="InterPro" id="IPR036388">
    <property type="entry name" value="WH-like_DNA-bd_sf"/>
</dbReference>
<dbReference type="Proteomes" id="UP000638732">
    <property type="component" value="Unassembled WGS sequence"/>
</dbReference>
<reference evidence="1" key="2">
    <citation type="submission" date="2020-10" db="EMBL/GenBank/DDBJ databases">
        <title>Mucilaginibacter sp. nov., isolated from soil.</title>
        <authorList>
            <person name="Jeon C.O."/>
        </authorList>
    </citation>
    <scope>NUCLEOTIDE SEQUENCE</scope>
    <source>
        <strain evidence="1">R11</strain>
    </source>
</reference>
<dbReference type="Pfam" id="PF02082">
    <property type="entry name" value="Rrf2"/>
    <property type="match status" value="1"/>
</dbReference>
<proteinExistence type="predicted"/>
<dbReference type="PANTHER" id="PTHR33221:SF15">
    <property type="entry name" value="HTH-TYPE TRANSCRIPTIONAL REGULATOR YWGB-RELATED"/>
    <property type="match status" value="1"/>
</dbReference>
<name>A0A965ZFP8_9SPHI</name>
<dbReference type="Gene3D" id="1.10.10.10">
    <property type="entry name" value="Winged helix-like DNA-binding domain superfamily/Winged helix DNA-binding domain"/>
    <property type="match status" value="1"/>
</dbReference>
<protein>
    <submittedName>
        <fullName evidence="1">Transcriptional regulator</fullName>
    </submittedName>
</protein>
<dbReference type="InterPro" id="IPR030489">
    <property type="entry name" value="TR_Rrf2-type_CS"/>
</dbReference>
<comment type="caution">
    <text evidence="1">The sequence shown here is derived from an EMBL/GenBank/DDBJ whole genome shotgun (WGS) entry which is preliminary data.</text>
</comment>
<evidence type="ECO:0000313" key="1">
    <source>
        <dbReference type="EMBL" id="NCD68942.1"/>
    </source>
</evidence>
<evidence type="ECO:0000313" key="2">
    <source>
        <dbReference type="Proteomes" id="UP000638732"/>
    </source>
</evidence>
<dbReference type="InterPro" id="IPR011991">
    <property type="entry name" value="ArsR-like_HTH"/>
</dbReference>
<sequence>MNARFQIAVHILTLLHHAKGELYPSEFIAGSINANAALVRKELSNLRKHGLVESKEGKTGGYALGRPAELITLADVYAAIKSVTPFGLAKNQPNPDCPVGKQVNKHVMALYRDVDQSISKHLFGITLADFSKNFD</sequence>
<dbReference type="AlphaFoldDB" id="A0A965ZFP8"/>
<organism evidence="1 2">
    <name type="scientific">Mucilaginibacter agri</name>
    <dbReference type="NCBI Taxonomy" id="2695265"/>
    <lineage>
        <taxon>Bacteria</taxon>
        <taxon>Pseudomonadati</taxon>
        <taxon>Bacteroidota</taxon>
        <taxon>Sphingobacteriia</taxon>
        <taxon>Sphingobacteriales</taxon>
        <taxon>Sphingobacteriaceae</taxon>
        <taxon>Mucilaginibacter</taxon>
    </lineage>
</organism>
<reference evidence="1" key="1">
    <citation type="submission" date="2020-01" db="EMBL/GenBank/DDBJ databases">
        <authorList>
            <person name="Seo Y.L."/>
        </authorList>
    </citation>
    <scope>NUCLEOTIDE SEQUENCE</scope>
    <source>
        <strain evidence="1">R11</strain>
    </source>
</reference>
<dbReference type="GO" id="GO:0003700">
    <property type="term" value="F:DNA-binding transcription factor activity"/>
    <property type="evidence" value="ECO:0007669"/>
    <property type="project" value="TreeGrafter"/>
</dbReference>
<dbReference type="PROSITE" id="PS01332">
    <property type="entry name" value="HTH_RRF2_1"/>
    <property type="match status" value="1"/>
</dbReference>
<dbReference type="CDD" id="cd00090">
    <property type="entry name" value="HTH_ARSR"/>
    <property type="match status" value="1"/>
</dbReference>
<dbReference type="PROSITE" id="PS51197">
    <property type="entry name" value="HTH_RRF2_2"/>
    <property type="match status" value="1"/>
</dbReference>
<dbReference type="EMBL" id="WWEO01000040">
    <property type="protein sequence ID" value="NCD68942.1"/>
    <property type="molecule type" value="Genomic_DNA"/>
</dbReference>
<dbReference type="RefSeq" id="WP_166584926.1">
    <property type="nucleotide sequence ID" value="NZ_WWEO01000040.1"/>
</dbReference>
<dbReference type="PANTHER" id="PTHR33221">
    <property type="entry name" value="WINGED HELIX-TURN-HELIX TRANSCRIPTIONAL REGULATOR, RRF2 FAMILY"/>
    <property type="match status" value="1"/>
</dbReference>
<dbReference type="InterPro" id="IPR036390">
    <property type="entry name" value="WH_DNA-bd_sf"/>
</dbReference>
<keyword evidence="2" id="KW-1185">Reference proteome</keyword>
<dbReference type="InterPro" id="IPR000944">
    <property type="entry name" value="Tscrpt_reg_Rrf2"/>
</dbReference>
<dbReference type="GO" id="GO:0005829">
    <property type="term" value="C:cytosol"/>
    <property type="evidence" value="ECO:0007669"/>
    <property type="project" value="TreeGrafter"/>
</dbReference>